<keyword evidence="1" id="KW-0175">Coiled coil</keyword>
<dbReference type="EMBL" id="JAINUG010000103">
    <property type="protein sequence ID" value="KAJ8396826.1"/>
    <property type="molecule type" value="Genomic_DNA"/>
</dbReference>
<feature type="compositionally biased region" description="Basic and acidic residues" evidence="2">
    <location>
        <begin position="343"/>
        <end position="354"/>
    </location>
</feature>
<dbReference type="GO" id="GO:0030155">
    <property type="term" value="P:regulation of cell adhesion"/>
    <property type="evidence" value="ECO:0007669"/>
    <property type="project" value="InterPro"/>
</dbReference>
<dbReference type="Pfam" id="PF06008">
    <property type="entry name" value="Laminin_I"/>
    <property type="match status" value="1"/>
</dbReference>
<reference evidence="4" key="1">
    <citation type="journal article" date="2023" name="Science">
        <title>Genome structures resolve the early diversification of teleost fishes.</title>
        <authorList>
            <person name="Parey E."/>
            <person name="Louis A."/>
            <person name="Montfort J."/>
            <person name="Bouchez O."/>
            <person name="Roques C."/>
            <person name="Iampietro C."/>
            <person name="Lluch J."/>
            <person name="Castinel A."/>
            <person name="Donnadieu C."/>
            <person name="Desvignes T."/>
            <person name="Floi Bucao C."/>
            <person name="Jouanno E."/>
            <person name="Wen M."/>
            <person name="Mejri S."/>
            <person name="Dirks R."/>
            <person name="Jansen H."/>
            <person name="Henkel C."/>
            <person name="Chen W.J."/>
            <person name="Zahm M."/>
            <person name="Cabau C."/>
            <person name="Klopp C."/>
            <person name="Thompson A.W."/>
            <person name="Robinson-Rechavi M."/>
            <person name="Braasch I."/>
            <person name="Lecointre G."/>
            <person name="Bobe J."/>
            <person name="Postlethwait J.H."/>
            <person name="Berthelot C."/>
            <person name="Roest Crollius H."/>
            <person name="Guiguen Y."/>
        </authorList>
    </citation>
    <scope>NUCLEOTIDE SEQUENCE</scope>
    <source>
        <strain evidence="4">NC1722</strain>
    </source>
</reference>
<proteinExistence type="predicted"/>
<evidence type="ECO:0000256" key="1">
    <source>
        <dbReference type="SAM" id="Coils"/>
    </source>
</evidence>
<name>A0AAD7S6E6_9TELE</name>
<dbReference type="GO" id="GO:0005102">
    <property type="term" value="F:signaling receptor binding"/>
    <property type="evidence" value="ECO:0007669"/>
    <property type="project" value="InterPro"/>
</dbReference>
<feature type="domain" description="Laminin alpha" evidence="3">
    <location>
        <begin position="21"/>
        <end position="214"/>
    </location>
</feature>
<feature type="coiled-coil region" evidence="1">
    <location>
        <begin position="140"/>
        <end position="167"/>
    </location>
</feature>
<accession>A0AAD7S6E6</accession>
<evidence type="ECO:0000313" key="4">
    <source>
        <dbReference type="EMBL" id="KAJ8396826.1"/>
    </source>
</evidence>
<organism evidence="4 5">
    <name type="scientific">Aldrovandia affinis</name>
    <dbReference type="NCBI Taxonomy" id="143900"/>
    <lineage>
        <taxon>Eukaryota</taxon>
        <taxon>Metazoa</taxon>
        <taxon>Chordata</taxon>
        <taxon>Craniata</taxon>
        <taxon>Vertebrata</taxon>
        <taxon>Euteleostomi</taxon>
        <taxon>Actinopterygii</taxon>
        <taxon>Neopterygii</taxon>
        <taxon>Teleostei</taxon>
        <taxon>Notacanthiformes</taxon>
        <taxon>Halosauridae</taxon>
        <taxon>Aldrovandia</taxon>
    </lineage>
</organism>
<dbReference type="AlphaFoldDB" id="A0AAD7S6E6"/>
<protein>
    <recommendedName>
        <fullName evidence="3">Laminin alpha domain-containing protein</fullName>
    </recommendedName>
</protein>
<comment type="caution">
    <text evidence="4">The sequence shown here is derived from an EMBL/GenBank/DDBJ whole genome shotgun (WGS) entry which is preliminary data.</text>
</comment>
<feature type="region of interest" description="Disordered" evidence="2">
    <location>
        <begin position="340"/>
        <end position="370"/>
    </location>
</feature>
<dbReference type="GO" id="GO:0045995">
    <property type="term" value="P:regulation of embryonic development"/>
    <property type="evidence" value="ECO:0007669"/>
    <property type="project" value="InterPro"/>
</dbReference>
<sequence length="407" mass="45586">MDAEIAWLKAQLEDSTMGSIAQEGLKKLEEAIAAMQRVVEKTDKTHQRAEDLVSKVKLLLLGIQDLLEQLKGTSRSRLSTEQLSRMLTEAKKMVRVMELHSCSAQREAAEKEWEESHKLLLYIKDNASNQGEAIKITSMLKWYESKLGQLEAVLREAAENVGRATRQNGLNTPALEDVQQRWKDLGEEYDVVTGQIAMATGQLKNTAGLLKELGDLGMRYERLAAEFDGARTHLIKKVNVISQAASKEPIVVSAEKHARELNWLARELQDLVKNATKSSDVQRAIDVAGAYKNITEAVRAAGQAARQAMEAAEEALSDVKREDLPKRARNLKDQAYSLLTKAQDARNDHKRTADEQATQGKRVDQARSKTETLQKDLQTAMGELAKIKRGRFLRKKEILEYLGSLID</sequence>
<keyword evidence="5" id="KW-1185">Reference proteome</keyword>
<dbReference type="GO" id="GO:0030334">
    <property type="term" value="P:regulation of cell migration"/>
    <property type="evidence" value="ECO:0007669"/>
    <property type="project" value="InterPro"/>
</dbReference>
<feature type="compositionally biased region" description="Basic and acidic residues" evidence="2">
    <location>
        <begin position="361"/>
        <end position="370"/>
    </location>
</feature>
<evidence type="ECO:0000256" key="2">
    <source>
        <dbReference type="SAM" id="MobiDB-lite"/>
    </source>
</evidence>
<gene>
    <name evidence="4" type="ORF">AAFF_G00014250</name>
</gene>
<evidence type="ECO:0000259" key="3">
    <source>
        <dbReference type="Pfam" id="PF06008"/>
    </source>
</evidence>
<evidence type="ECO:0000313" key="5">
    <source>
        <dbReference type="Proteomes" id="UP001221898"/>
    </source>
</evidence>
<dbReference type="Proteomes" id="UP001221898">
    <property type="component" value="Unassembled WGS sequence"/>
</dbReference>
<dbReference type="InterPro" id="IPR009254">
    <property type="entry name" value="Laminin_aI"/>
</dbReference>